<evidence type="ECO:0000313" key="1">
    <source>
        <dbReference type="EMBL" id="KAK8999364.1"/>
    </source>
</evidence>
<sequence>MTRKCVGKSARANQSIGKKEVTEKLNLFVVKSFTLRFSRLRKTFRKLEITTISTDLDPFTETAIPGLVFGRSGRFL</sequence>
<dbReference type="EMBL" id="JBBPBN010000040">
    <property type="protein sequence ID" value="KAK8999364.1"/>
    <property type="molecule type" value="Genomic_DNA"/>
</dbReference>
<comment type="caution">
    <text evidence="1">The sequence shown here is derived from an EMBL/GenBank/DDBJ whole genome shotgun (WGS) entry which is preliminary data.</text>
</comment>
<dbReference type="Proteomes" id="UP001396334">
    <property type="component" value="Unassembled WGS sequence"/>
</dbReference>
<organism evidence="1 2">
    <name type="scientific">Hibiscus sabdariffa</name>
    <name type="common">roselle</name>
    <dbReference type="NCBI Taxonomy" id="183260"/>
    <lineage>
        <taxon>Eukaryota</taxon>
        <taxon>Viridiplantae</taxon>
        <taxon>Streptophyta</taxon>
        <taxon>Embryophyta</taxon>
        <taxon>Tracheophyta</taxon>
        <taxon>Spermatophyta</taxon>
        <taxon>Magnoliopsida</taxon>
        <taxon>eudicotyledons</taxon>
        <taxon>Gunneridae</taxon>
        <taxon>Pentapetalae</taxon>
        <taxon>rosids</taxon>
        <taxon>malvids</taxon>
        <taxon>Malvales</taxon>
        <taxon>Malvaceae</taxon>
        <taxon>Malvoideae</taxon>
        <taxon>Hibiscus</taxon>
    </lineage>
</organism>
<protein>
    <submittedName>
        <fullName evidence="1">Uncharacterized protein</fullName>
    </submittedName>
</protein>
<accession>A0ABR2QFS6</accession>
<evidence type="ECO:0000313" key="2">
    <source>
        <dbReference type="Proteomes" id="UP001396334"/>
    </source>
</evidence>
<keyword evidence="2" id="KW-1185">Reference proteome</keyword>
<name>A0ABR2QFS6_9ROSI</name>
<reference evidence="1 2" key="1">
    <citation type="journal article" date="2024" name="G3 (Bethesda)">
        <title>Genome assembly of Hibiscus sabdariffa L. provides insights into metabolisms of medicinal natural products.</title>
        <authorList>
            <person name="Kim T."/>
        </authorList>
    </citation>
    <scope>NUCLEOTIDE SEQUENCE [LARGE SCALE GENOMIC DNA]</scope>
    <source>
        <strain evidence="1">TK-2024</strain>
        <tissue evidence="1">Old leaves</tissue>
    </source>
</reference>
<gene>
    <name evidence="1" type="ORF">V6N11_070534</name>
</gene>
<proteinExistence type="predicted"/>